<organism evidence="1 2">
    <name type="scientific">Gigaspora margarita</name>
    <dbReference type="NCBI Taxonomy" id="4874"/>
    <lineage>
        <taxon>Eukaryota</taxon>
        <taxon>Fungi</taxon>
        <taxon>Fungi incertae sedis</taxon>
        <taxon>Mucoromycota</taxon>
        <taxon>Glomeromycotina</taxon>
        <taxon>Glomeromycetes</taxon>
        <taxon>Diversisporales</taxon>
        <taxon>Gigasporaceae</taxon>
        <taxon>Gigaspora</taxon>
    </lineage>
</organism>
<protein>
    <submittedName>
        <fullName evidence="1">2641_t:CDS:1</fullName>
    </submittedName>
</protein>
<evidence type="ECO:0000313" key="1">
    <source>
        <dbReference type="EMBL" id="CAG8799241.1"/>
    </source>
</evidence>
<dbReference type="EMBL" id="CAJVQB010022299">
    <property type="protein sequence ID" value="CAG8799241.1"/>
    <property type="molecule type" value="Genomic_DNA"/>
</dbReference>
<name>A0ABN7VTT3_GIGMA</name>
<evidence type="ECO:0000313" key="2">
    <source>
        <dbReference type="Proteomes" id="UP000789901"/>
    </source>
</evidence>
<comment type="caution">
    <text evidence="1">The sequence shown here is derived from an EMBL/GenBank/DDBJ whole genome shotgun (WGS) entry which is preliminary data.</text>
</comment>
<dbReference type="Proteomes" id="UP000789901">
    <property type="component" value="Unassembled WGS sequence"/>
</dbReference>
<proteinExistence type="predicted"/>
<keyword evidence="2" id="KW-1185">Reference proteome</keyword>
<gene>
    <name evidence="1" type="ORF">GMARGA_LOCUS22754</name>
</gene>
<reference evidence="1 2" key="1">
    <citation type="submission" date="2021-06" db="EMBL/GenBank/DDBJ databases">
        <authorList>
            <person name="Kallberg Y."/>
            <person name="Tangrot J."/>
            <person name="Rosling A."/>
        </authorList>
    </citation>
    <scope>NUCLEOTIDE SEQUENCE [LARGE SCALE GENOMIC DNA]</scope>
    <source>
        <strain evidence="1 2">120-4 pot B 10/14</strain>
    </source>
</reference>
<accession>A0ABN7VTT3</accession>
<feature type="non-terminal residue" evidence="1">
    <location>
        <position position="1"/>
    </location>
</feature>
<sequence>REGCVGEGLYWKSEKGSVEEEKGSVGEGVLFGNRGCGNCQEMILNNGY</sequence>